<dbReference type="InterPro" id="IPR002563">
    <property type="entry name" value="Flavin_Rdtase-like_dom"/>
</dbReference>
<gene>
    <name evidence="3" type="ORF">GCM10018980_12300</name>
</gene>
<comment type="caution">
    <text evidence="3">The sequence shown here is derived from an EMBL/GenBank/DDBJ whole genome shotgun (WGS) entry which is preliminary data.</text>
</comment>
<dbReference type="SMART" id="SM00903">
    <property type="entry name" value="Flavin_Reduct"/>
    <property type="match status" value="1"/>
</dbReference>
<dbReference type="PANTHER" id="PTHR30466">
    <property type="entry name" value="FLAVIN REDUCTASE"/>
    <property type="match status" value="1"/>
</dbReference>
<dbReference type="Pfam" id="PF01613">
    <property type="entry name" value="Flavin_Reduct"/>
    <property type="match status" value="1"/>
</dbReference>
<evidence type="ECO:0000259" key="2">
    <source>
        <dbReference type="SMART" id="SM00903"/>
    </source>
</evidence>
<dbReference type="GO" id="GO:0042602">
    <property type="term" value="F:riboflavin reductase (NADPH) activity"/>
    <property type="evidence" value="ECO:0007669"/>
    <property type="project" value="TreeGrafter"/>
</dbReference>
<dbReference type="Proteomes" id="UP000619355">
    <property type="component" value="Unassembled WGS sequence"/>
</dbReference>
<dbReference type="PANTHER" id="PTHR30466:SF15">
    <property type="entry name" value="POSSIBLE OXIDOREDUCTASE"/>
    <property type="match status" value="1"/>
</dbReference>
<evidence type="ECO:0000313" key="3">
    <source>
        <dbReference type="EMBL" id="GHG39159.1"/>
    </source>
</evidence>
<name>A0A919C2Q5_9ACTN</name>
<proteinExistence type="predicted"/>
<dbReference type="InterPro" id="IPR012349">
    <property type="entry name" value="Split_barrel_FMN-bd"/>
</dbReference>
<protein>
    <submittedName>
        <fullName evidence="3">Oxidoreductase</fullName>
    </submittedName>
</protein>
<dbReference type="SUPFAM" id="SSF50475">
    <property type="entry name" value="FMN-binding split barrel"/>
    <property type="match status" value="1"/>
</dbReference>
<dbReference type="InterPro" id="IPR050268">
    <property type="entry name" value="NADH-dep_flavin_reductase"/>
</dbReference>
<dbReference type="EMBL" id="BNBF01000003">
    <property type="protein sequence ID" value="GHG39159.1"/>
    <property type="molecule type" value="Genomic_DNA"/>
</dbReference>
<feature type="domain" description="Flavin reductase like" evidence="2">
    <location>
        <begin position="25"/>
        <end position="163"/>
    </location>
</feature>
<organism evidence="3 4">
    <name type="scientific">Streptomyces capoamus</name>
    <dbReference type="NCBI Taxonomy" id="68183"/>
    <lineage>
        <taxon>Bacteria</taxon>
        <taxon>Bacillati</taxon>
        <taxon>Actinomycetota</taxon>
        <taxon>Actinomycetes</taxon>
        <taxon>Kitasatosporales</taxon>
        <taxon>Streptomycetaceae</taxon>
        <taxon>Streptomyces</taxon>
    </lineage>
</organism>
<evidence type="ECO:0000313" key="4">
    <source>
        <dbReference type="Proteomes" id="UP000619355"/>
    </source>
</evidence>
<evidence type="ECO:0000256" key="1">
    <source>
        <dbReference type="ARBA" id="ARBA00023002"/>
    </source>
</evidence>
<sequence length="170" mass="18153">MADESGTQGGAAELSGFFDRLDPDMCVVTVAASGERAGCLVGFASQCSIEPLRFAVWLSKANRTYRVARAAQFLAVHLVTRDQRELAELFGGETGDETDKFSRLDWREGHGGAAVLPDTAAWFVGSILHRTDGGDHVGFVLDPVQWGGGRRGPLLRLSDAIGIDAGHPVN</sequence>
<keyword evidence="1" id="KW-0560">Oxidoreductase</keyword>
<dbReference type="GO" id="GO:0010181">
    <property type="term" value="F:FMN binding"/>
    <property type="evidence" value="ECO:0007669"/>
    <property type="project" value="InterPro"/>
</dbReference>
<dbReference type="Gene3D" id="2.30.110.10">
    <property type="entry name" value="Electron Transport, Fmn-binding Protein, Chain A"/>
    <property type="match status" value="1"/>
</dbReference>
<reference evidence="4" key="1">
    <citation type="journal article" date="2019" name="Int. J. Syst. Evol. Microbiol.">
        <title>The Global Catalogue of Microorganisms (GCM) 10K type strain sequencing project: providing services to taxonomists for standard genome sequencing and annotation.</title>
        <authorList>
            <consortium name="The Broad Institute Genomics Platform"/>
            <consortium name="The Broad Institute Genome Sequencing Center for Infectious Disease"/>
            <person name="Wu L."/>
            <person name="Ma J."/>
        </authorList>
    </citation>
    <scope>NUCLEOTIDE SEQUENCE [LARGE SCALE GENOMIC DNA]</scope>
    <source>
        <strain evidence="4">JCM 4253</strain>
    </source>
</reference>
<accession>A0A919C2Q5</accession>
<dbReference type="RefSeq" id="WP_189979037.1">
    <property type="nucleotide sequence ID" value="NZ_BNBF01000003.1"/>
</dbReference>
<dbReference type="AlphaFoldDB" id="A0A919C2Q5"/>
<keyword evidence="4" id="KW-1185">Reference proteome</keyword>